<feature type="compositionally biased region" description="Basic and acidic residues" evidence="5">
    <location>
        <begin position="663"/>
        <end position="679"/>
    </location>
</feature>
<dbReference type="SUPFAM" id="SSF103088">
    <property type="entry name" value="OmpA-like"/>
    <property type="match status" value="1"/>
</dbReference>
<dbReference type="InterPro" id="IPR050330">
    <property type="entry name" value="Bact_OuterMem_StrucFunc"/>
</dbReference>
<organism evidence="8 9">
    <name type="scientific">Marivirga salinarum</name>
    <dbReference type="NCBI Taxonomy" id="3059078"/>
    <lineage>
        <taxon>Bacteria</taxon>
        <taxon>Pseudomonadati</taxon>
        <taxon>Bacteroidota</taxon>
        <taxon>Cytophagia</taxon>
        <taxon>Cytophagales</taxon>
        <taxon>Marivirgaceae</taxon>
        <taxon>Marivirga</taxon>
    </lineage>
</organism>
<keyword evidence="3" id="KW-0998">Cell outer membrane</keyword>
<dbReference type="EMBL" id="CP129971">
    <property type="protein sequence ID" value="WMN11290.1"/>
    <property type="molecule type" value="Genomic_DNA"/>
</dbReference>
<dbReference type="Pfam" id="PF00691">
    <property type="entry name" value="OmpA"/>
    <property type="match status" value="1"/>
</dbReference>
<dbReference type="GO" id="GO:0009279">
    <property type="term" value="C:cell outer membrane"/>
    <property type="evidence" value="ECO:0007669"/>
    <property type="project" value="UniProtKB-SubCell"/>
</dbReference>
<keyword evidence="9" id="KW-1185">Reference proteome</keyword>
<evidence type="ECO:0000256" key="2">
    <source>
        <dbReference type="ARBA" id="ARBA00023136"/>
    </source>
</evidence>
<evidence type="ECO:0000256" key="1">
    <source>
        <dbReference type="ARBA" id="ARBA00004442"/>
    </source>
</evidence>
<evidence type="ECO:0000256" key="3">
    <source>
        <dbReference type="ARBA" id="ARBA00023237"/>
    </source>
</evidence>
<comment type="subcellular location">
    <subcellularLocation>
        <location evidence="1">Cell outer membrane</location>
    </subcellularLocation>
</comment>
<dbReference type="PROSITE" id="PS51123">
    <property type="entry name" value="OMPA_2"/>
    <property type="match status" value="1"/>
</dbReference>
<gene>
    <name evidence="8" type="ORF">QYS49_37850</name>
</gene>
<dbReference type="Pfam" id="PF07676">
    <property type="entry name" value="PD40"/>
    <property type="match status" value="2"/>
</dbReference>
<reference evidence="8 9" key="1">
    <citation type="submission" date="2023-08" db="EMBL/GenBank/DDBJ databases">
        <title>Comparative genomics and taxonomic characterization of three novel marine species of genus Marivirga.</title>
        <authorList>
            <person name="Muhammad N."/>
            <person name="Kim S.-G."/>
        </authorList>
    </citation>
    <scope>NUCLEOTIDE SEQUENCE [LARGE SCALE GENOMIC DNA]</scope>
    <source>
        <strain evidence="8 9">BDSF4-3</strain>
    </source>
</reference>
<dbReference type="InterPro" id="IPR011659">
    <property type="entry name" value="WD40"/>
</dbReference>
<dbReference type="Proteomes" id="UP001230496">
    <property type="component" value="Chromosome"/>
</dbReference>
<dbReference type="PANTHER" id="PTHR30329">
    <property type="entry name" value="STATOR ELEMENT OF FLAGELLAR MOTOR COMPLEX"/>
    <property type="match status" value="1"/>
</dbReference>
<dbReference type="InterPro" id="IPR006665">
    <property type="entry name" value="OmpA-like"/>
</dbReference>
<dbReference type="CDD" id="cd07185">
    <property type="entry name" value="OmpA_C-like"/>
    <property type="match status" value="1"/>
</dbReference>
<evidence type="ECO:0000313" key="8">
    <source>
        <dbReference type="EMBL" id="WMN11290.1"/>
    </source>
</evidence>
<dbReference type="PANTHER" id="PTHR30329:SF21">
    <property type="entry name" value="LIPOPROTEIN YIAD-RELATED"/>
    <property type="match status" value="1"/>
</dbReference>
<dbReference type="Gene3D" id="3.30.1330.60">
    <property type="entry name" value="OmpA-like domain"/>
    <property type="match status" value="1"/>
</dbReference>
<proteinExistence type="predicted"/>
<feature type="chain" id="PRO_5041202417" evidence="6">
    <location>
        <begin position="18"/>
        <end position="679"/>
    </location>
</feature>
<keyword evidence="6" id="KW-0732">Signal</keyword>
<accession>A0AA51NCX0</accession>
<dbReference type="KEGG" id="msaa:QYS49_37850"/>
<dbReference type="RefSeq" id="WP_308348306.1">
    <property type="nucleotide sequence ID" value="NZ_CP129971.1"/>
</dbReference>
<evidence type="ECO:0000256" key="6">
    <source>
        <dbReference type="SAM" id="SignalP"/>
    </source>
</evidence>
<feature type="domain" description="OmpA-like" evidence="7">
    <location>
        <begin position="565"/>
        <end position="679"/>
    </location>
</feature>
<evidence type="ECO:0000313" key="9">
    <source>
        <dbReference type="Proteomes" id="UP001230496"/>
    </source>
</evidence>
<sequence>MKKLLTLLFFIPFFALSQNEQVLYQLVKLNDEVNSRYHESAPLVTPDNQRLYFTITNHPENNEGRDNSQDIWYSDKQADGTWGPAIHMESPFNKRQFNQVFTILDDGNSLFIRGGSNNRKKGFSIVTKDEKGWNRPEELEIEDYEDMSKGIFSGATISQDRSAIIIYMNEREKKPYSDLYLSKRKSDGSYSKPIMIEPLSTYKDEFGPYLAEDDQVMYYASNREGTIGGVDIWKVRRLDDSWLKWSEPENIGPPINTDGFDSYFSVDASGNNAFTTRTYVSADGSNMNIYGLIPKAKITIKGNVLDANSKKPLSLFLTAEPKEDKPINYEVDSDGNYQFITYKNKPFNFIAAKIGYEQLNESLDLSSIIEDTIIYKDLLLSPIKTKVNLYGLITDSKSMQAVNAAVYVSKNNFKDSTRTRFQDGGYELTLEGGGEYQIKILSQDYQNIQETFIVEIPEGTYEHEIRKDYEMKKAFKPYIISGIVLDEKTQEPLEAELTFEIQDTTLTKTKSNKDGTFEVSIPKAGELIIRGKKINYLNLEDEVLIADNQDFTQYNKQLLMSPIEVGKTVIIDNIYFNFDKTSLKEASFPELDRLTDLMTQNPGIKIEIIGHTDSKGSDDYNLTLSEGRAQAVMQYLLDKGISAERMKAKGLGETSPISSNDTEAGRAENRRVEFTIVEK</sequence>
<evidence type="ECO:0000256" key="5">
    <source>
        <dbReference type="SAM" id="MobiDB-lite"/>
    </source>
</evidence>
<dbReference type="InterPro" id="IPR006664">
    <property type="entry name" value="OMP_bac"/>
</dbReference>
<dbReference type="InterPro" id="IPR036737">
    <property type="entry name" value="OmpA-like_sf"/>
</dbReference>
<dbReference type="AlphaFoldDB" id="A0AA51NCX0"/>
<evidence type="ECO:0000259" key="7">
    <source>
        <dbReference type="PROSITE" id="PS51123"/>
    </source>
</evidence>
<keyword evidence="2 4" id="KW-0472">Membrane</keyword>
<dbReference type="PRINTS" id="PR01021">
    <property type="entry name" value="OMPADOMAIN"/>
</dbReference>
<protein>
    <submittedName>
        <fullName evidence="8">OmpA family protein</fullName>
    </submittedName>
</protein>
<name>A0AA51NCX0_9BACT</name>
<dbReference type="SUPFAM" id="SSF82171">
    <property type="entry name" value="DPP6 N-terminal domain-like"/>
    <property type="match status" value="1"/>
</dbReference>
<evidence type="ECO:0000256" key="4">
    <source>
        <dbReference type="PROSITE-ProRule" id="PRU00473"/>
    </source>
</evidence>
<feature type="signal peptide" evidence="6">
    <location>
        <begin position="1"/>
        <end position="17"/>
    </location>
</feature>
<feature type="region of interest" description="Disordered" evidence="5">
    <location>
        <begin position="651"/>
        <end position="679"/>
    </location>
</feature>